<comment type="caution">
    <text evidence="2">The sequence shown here is derived from an EMBL/GenBank/DDBJ whole genome shotgun (WGS) entry which is preliminary data.</text>
</comment>
<dbReference type="EMBL" id="JARBDR010000141">
    <property type="protein sequence ID" value="KAJ8319971.1"/>
    <property type="molecule type" value="Genomic_DNA"/>
</dbReference>
<keyword evidence="1" id="KW-0812">Transmembrane</keyword>
<keyword evidence="1" id="KW-0472">Membrane</keyword>
<keyword evidence="1" id="KW-1133">Transmembrane helix</keyword>
<gene>
    <name evidence="2" type="ORF">KUTeg_001558</name>
</gene>
<feature type="transmembrane region" description="Helical" evidence="1">
    <location>
        <begin position="87"/>
        <end position="106"/>
    </location>
</feature>
<proteinExistence type="predicted"/>
<evidence type="ECO:0000313" key="2">
    <source>
        <dbReference type="EMBL" id="KAJ8319971.1"/>
    </source>
</evidence>
<organism evidence="2 3">
    <name type="scientific">Tegillarca granosa</name>
    <name type="common">Malaysian cockle</name>
    <name type="synonym">Anadara granosa</name>
    <dbReference type="NCBI Taxonomy" id="220873"/>
    <lineage>
        <taxon>Eukaryota</taxon>
        <taxon>Metazoa</taxon>
        <taxon>Spiralia</taxon>
        <taxon>Lophotrochozoa</taxon>
        <taxon>Mollusca</taxon>
        <taxon>Bivalvia</taxon>
        <taxon>Autobranchia</taxon>
        <taxon>Pteriomorphia</taxon>
        <taxon>Arcoida</taxon>
        <taxon>Arcoidea</taxon>
        <taxon>Arcidae</taxon>
        <taxon>Tegillarca</taxon>
    </lineage>
</organism>
<keyword evidence="3" id="KW-1185">Reference proteome</keyword>
<evidence type="ECO:0000256" key="1">
    <source>
        <dbReference type="SAM" id="Phobius"/>
    </source>
</evidence>
<accession>A0ABQ9FRT2</accession>
<reference evidence="2 3" key="1">
    <citation type="submission" date="2022-12" db="EMBL/GenBank/DDBJ databases">
        <title>Chromosome-level genome of Tegillarca granosa.</title>
        <authorList>
            <person name="Kim J."/>
        </authorList>
    </citation>
    <scope>NUCLEOTIDE SEQUENCE [LARGE SCALE GENOMIC DNA]</scope>
    <source>
        <strain evidence="2">Teg-2019</strain>
        <tissue evidence="2">Adductor muscle</tissue>
    </source>
</reference>
<evidence type="ECO:0000313" key="3">
    <source>
        <dbReference type="Proteomes" id="UP001217089"/>
    </source>
</evidence>
<protein>
    <submittedName>
        <fullName evidence="2">Uncharacterized protein</fullName>
    </submittedName>
</protein>
<sequence length="166" mass="19296">MNTYNMKNGWHVIFATHGTTETAQQFQRMNGTTLVNEKLSVVQITQIIQKQDPDFNQKPKKGNSKSTLNNILNLDFKNKGTKGNLKANFFIIFFYFYFFFFFHFYIPVIINCSDGRVNQRLRVSSLYVAGFLLYKVMDIQSNSLSHLIEFLDSKFEAIICDCISNN</sequence>
<name>A0ABQ9FRT2_TEGGR</name>
<dbReference type="Proteomes" id="UP001217089">
    <property type="component" value="Unassembled WGS sequence"/>
</dbReference>